<proteinExistence type="predicted"/>
<dbReference type="OrthoDB" id="20505at10239"/>
<dbReference type="SUPFAM" id="SSF109998">
    <property type="entry name" value="Triger factor/SurA peptide-binding domain-like"/>
    <property type="match status" value="1"/>
</dbReference>
<keyword evidence="1" id="KW-0175">Coiled coil</keyword>
<sequence length="171" mass="19753">MISMSLDTHAVRQLFPEGTEAHAQLRRSVIQNITKDLILKDTRNRVSTLIQEEIQNHPVDLPSVKEEVKNQMDKLLKDKGWSGIESTQLVREKIREEAEKVASNAIQNFLHDQTQRANKKLEAQIDRVIKMNEHKIDELIRARINNAWTSILDEAIKARINQVFPEVKDAN</sequence>
<keyword evidence="3" id="KW-1185">Reference proteome</keyword>
<evidence type="ECO:0000313" key="3">
    <source>
        <dbReference type="Proteomes" id="UP000225148"/>
    </source>
</evidence>
<feature type="coiled-coil region" evidence="1">
    <location>
        <begin position="111"/>
        <end position="138"/>
    </location>
</feature>
<name>A0A1Z1LXG5_9CAUD</name>
<dbReference type="EMBL" id="MF036690">
    <property type="protein sequence ID" value="ARW57507.1"/>
    <property type="molecule type" value="Genomic_DNA"/>
</dbReference>
<organism evidence="2 3">
    <name type="scientific">Serratia phage CHI14</name>
    <dbReference type="NCBI Taxonomy" id="2006941"/>
    <lineage>
        <taxon>Viruses</taxon>
        <taxon>Duplodnaviria</taxon>
        <taxon>Heunggongvirae</taxon>
        <taxon>Uroviricota</taxon>
        <taxon>Caudoviricetes</taxon>
        <taxon>Pantevenvirales</taxon>
        <taxon>Straboviridae</taxon>
        <taxon>Tevenvirinae</taxon>
        <taxon>Winklervirus</taxon>
        <taxon>Winklervirus chi14</taxon>
    </lineage>
</organism>
<evidence type="ECO:0000256" key="1">
    <source>
        <dbReference type="SAM" id="Coils"/>
    </source>
</evidence>
<evidence type="ECO:0000313" key="2">
    <source>
        <dbReference type="EMBL" id="ARW57507.1"/>
    </source>
</evidence>
<dbReference type="InterPro" id="IPR027304">
    <property type="entry name" value="Trigger_fact/SurA_dom_sf"/>
</dbReference>
<dbReference type="GeneID" id="40085493"/>
<dbReference type="RefSeq" id="YP_009609409.1">
    <property type="nucleotide sequence ID" value="NC_041996.1"/>
</dbReference>
<reference evidence="2 3" key="1">
    <citation type="submission" date="2017-04" db="EMBL/GenBank/DDBJ databases">
        <title>Environmental T4-family bacteriophages evolve to escape abortive infection via multiple routes in a bacterial host employing altruistic suicide through Type III toxin-antitoxin systems.</title>
        <authorList>
            <person name="Chen B."/>
            <person name="Salmond G.P.C."/>
            <person name="Akusobi C."/>
            <person name="Fang X."/>
        </authorList>
    </citation>
    <scope>NUCLEOTIDE SEQUENCE [LARGE SCALE GENOMIC DNA]</scope>
</reference>
<protein>
    <submittedName>
        <fullName evidence="2">Uncharacterized protein</fullName>
    </submittedName>
</protein>
<dbReference type="KEGG" id="vg:40085493"/>
<accession>A0A1Z1LXG5</accession>
<dbReference type="Proteomes" id="UP000225148">
    <property type="component" value="Segment"/>
</dbReference>